<dbReference type="Gene3D" id="3.90.1200.10">
    <property type="match status" value="1"/>
</dbReference>
<evidence type="ECO:0000313" key="2">
    <source>
        <dbReference type="EMBL" id="NKF23966.1"/>
    </source>
</evidence>
<proteinExistence type="predicted"/>
<protein>
    <submittedName>
        <fullName evidence="2">Phosphotransferase family protein</fullName>
    </submittedName>
</protein>
<dbReference type="PANTHER" id="PTHR21310:SF40">
    <property type="entry name" value="AMINOGLYCOSIDE PHOSPHOTRANSFERASE DOMAIN-CONTAINING PROTEIN-RELATED"/>
    <property type="match status" value="1"/>
</dbReference>
<feature type="domain" description="Aminoglycoside phosphotransferase" evidence="1">
    <location>
        <begin position="44"/>
        <end position="281"/>
    </location>
</feature>
<dbReference type="InterPro" id="IPR011009">
    <property type="entry name" value="Kinase-like_dom_sf"/>
</dbReference>
<evidence type="ECO:0000259" key="1">
    <source>
        <dbReference type="Pfam" id="PF01636"/>
    </source>
</evidence>
<sequence>MSEQADNAAVQLRSAAQTVPQDWPRLQRYLAGYGLTLDIDPPPRQFAGGFANLNYLVIIDGNEAVLRRPPMGPLPPGAYDMARESRILAAVHPAFPLAPRALHLCEDHAVLGAPFQISEFRHGVSVRDQLPPPFVGDASVGQRLSTMLVDVLAQLHRIDPQAIGLGELGRPQGFLSRAVEGWIKRATLATADWGMPRTDALIRELGAWMRANVVPDRHIVLLHNDYKLDNVLLDTQSLAPVAVVDWDQGTRGDGLFDLAALLSWWVQAGDPPVMHQLQQMPTAQPGFMTRREVADAYARATGFDLSDFTFHRVLAMFKTAVILQQLHLRYRSGGTTDPRYATFATIAEDLMGLALDVSAARFF</sequence>
<dbReference type="RefSeq" id="WP_168149295.1">
    <property type="nucleotide sequence ID" value="NZ_JAAVXB010000011.1"/>
</dbReference>
<dbReference type="AlphaFoldDB" id="A0A969WAS2"/>
<dbReference type="Proteomes" id="UP000653472">
    <property type="component" value="Unassembled WGS sequence"/>
</dbReference>
<dbReference type="InterPro" id="IPR051678">
    <property type="entry name" value="AGP_Transferase"/>
</dbReference>
<dbReference type="InterPro" id="IPR041726">
    <property type="entry name" value="ACAD10_11_N"/>
</dbReference>
<dbReference type="Pfam" id="PF01636">
    <property type="entry name" value="APH"/>
    <property type="match status" value="1"/>
</dbReference>
<organism evidence="2 3">
    <name type="scientific">Solimonas marina</name>
    <dbReference type="NCBI Taxonomy" id="2714601"/>
    <lineage>
        <taxon>Bacteria</taxon>
        <taxon>Pseudomonadati</taxon>
        <taxon>Pseudomonadota</taxon>
        <taxon>Gammaproteobacteria</taxon>
        <taxon>Nevskiales</taxon>
        <taxon>Nevskiaceae</taxon>
        <taxon>Solimonas</taxon>
    </lineage>
</organism>
<evidence type="ECO:0000313" key="3">
    <source>
        <dbReference type="Proteomes" id="UP000653472"/>
    </source>
</evidence>
<dbReference type="EMBL" id="JAAVXB010000011">
    <property type="protein sequence ID" value="NKF23966.1"/>
    <property type="molecule type" value="Genomic_DNA"/>
</dbReference>
<dbReference type="SUPFAM" id="SSF56112">
    <property type="entry name" value="Protein kinase-like (PK-like)"/>
    <property type="match status" value="1"/>
</dbReference>
<dbReference type="Gene3D" id="3.30.200.20">
    <property type="entry name" value="Phosphorylase Kinase, domain 1"/>
    <property type="match status" value="1"/>
</dbReference>
<dbReference type="PANTHER" id="PTHR21310">
    <property type="entry name" value="AMINOGLYCOSIDE PHOSPHOTRANSFERASE-RELATED-RELATED"/>
    <property type="match status" value="1"/>
</dbReference>
<keyword evidence="3" id="KW-1185">Reference proteome</keyword>
<dbReference type="InterPro" id="IPR002575">
    <property type="entry name" value="Aminoglycoside_PTrfase"/>
</dbReference>
<gene>
    <name evidence="2" type="ORF">G7Y82_16755</name>
</gene>
<dbReference type="CDD" id="cd05154">
    <property type="entry name" value="ACAD10_11_N-like"/>
    <property type="match status" value="1"/>
</dbReference>
<reference evidence="2" key="1">
    <citation type="submission" date="2020-03" db="EMBL/GenBank/DDBJ databases">
        <title>Solimonas marina sp. nov., isolated from deep seawater of the Pacific Ocean.</title>
        <authorList>
            <person name="Liu X."/>
            <person name="Lai Q."/>
            <person name="Sun F."/>
            <person name="Gai Y."/>
            <person name="Li G."/>
            <person name="Shao Z."/>
        </authorList>
    </citation>
    <scope>NUCLEOTIDE SEQUENCE</scope>
    <source>
        <strain evidence="2">C16B3</strain>
    </source>
</reference>
<comment type="caution">
    <text evidence="2">The sequence shown here is derived from an EMBL/GenBank/DDBJ whole genome shotgun (WGS) entry which is preliminary data.</text>
</comment>
<accession>A0A969WAS2</accession>
<name>A0A969WAS2_9GAMM</name>